<evidence type="ECO:0000256" key="1">
    <source>
        <dbReference type="ARBA" id="ARBA00023054"/>
    </source>
</evidence>
<dbReference type="PANTHER" id="PTHR31342:SF18">
    <property type="entry name" value="OS01G0651932 PROTEIN"/>
    <property type="match status" value="1"/>
</dbReference>
<evidence type="ECO:0000313" key="2">
    <source>
        <dbReference type="EMBL" id="MED6138818.1"/>
    </source>
</evidence>
<dbReference type="EMBL" id="JASCZI010061484">
    <property type="protein sequence ID" value="MED6138818.1"/>
    <property type="molecule type" value="Genomic_DNA"/>
</dbReference>
<comment type="caution">
    <text evidence="2">The sequence shown here is derived from an EMBL/GenBank/DDBJ whole genome shotgun (WGS) entry which is preliminary data.</text>
</comment>
<proteinExistence type="predicted"/>
<evidence type="ECO:0000313" key="3">
    <source>
        <dbReference type="Proteomes" id="UP001341840"/>
    </source>
</evidence>
<sequence>MGEALVVGGCRPSHAQVGHGTQPLHECRGGRAALVGGGVTWGKPTALGRGEVTPSVPAALVEEGIKTDVETQGDFIKYLIKEVERATFTNIEDVVPFVKWLDDELSYLVDERAVLNHFEWSEQKANALREAAFGFSYLKKLESETSSFCDDPRKPCALAQKKMQALHEKHEHFSELYLFVVI</sequence>
<gene>
    <name evidence="2" type="ORF">PIB30_078092</name>
</gene>
<name>A0ABU6SSU5_9FABA</name>
<protein>
    <submittedName>
        <fullName evidence="2">Uncharacterized protein</fullName>
    </submittedName>
</protein>
<accession>A0ABU6SSU5</accession>
<dbReference type="Proteomes" id="UP001341840">
    <property type="component" value="Unassembled WGS sequence"/>
</dbReference>
<organism evidence="2 3">
    <name type="scientific">Stylosanthes scabra</name>
    <dbReference type="NCBI Taxonomy" id="79078"/>
    <lineage>
        <taxon>Eukaryota</taxon>
        <taxon>Viridiplantae</taxon>
        <taxon>Streptophyta</taxon>
        <taxon>Embryophyta</taxon>
        <taxon>Tracheophyta</taxon>
        <taxon>Spermatophyta</taxon>
        <taxon>Magnoliopsida</taxon>
        <taxon>eudicotyledons</taxon>
        <taxon>Gunneridae</taxon>
        <taxon>Pentapetalae</taxon>
        <taxon>rosids</taxon>
        <taxon>fabids</taxon>
        <taxon>Fabales</taxon>
        <taxon>Fabaceae</taxon>
        <taxon>Papilionoideae</taxon>
        <taxon>50 kb inversion clade</taxon>
        <taxon>dalbergioids sensu lato</taxon>
        <taxon>Dalbergieae</taxon>
        <taxon>Pterocarpus clade</taxon>
        <taxon>Stylosanthes</taxon>
    </lineage>
</organism>
<dbReference type="InterPro" id="IPR040265">
    <property type="entry name" value="CHUP1/IPGA1-like"/>
</dbReference>
<dbReference type="PANTHER" id="PTHR31342">
    <property type="entry name" value="PROTEIN CHUP1, CHLOROPLASTIC"/>
    <property type="match status" value="1"/>
</dbReference>
<keyword evidence="3" id="KW-1185">Reference proteome</keyword>
<keyword evidence="1" id="KW-0175">Coiled coil</keyword>
<reference evidence="2 3" key="1">
    <citation type="journal article" date="2023" name="Plants (Basel)">
        <title>Bridging the Gap: Combining Genomics and Transcriptomics Approaches to Understand Stylosanthes scabra, an Orphan Legume from the Brazilian Caatinga.</title>
        <authorList>
            <person name="Ferreira-Neto J.R.C."/>
            <person name="da Silva M.D."/>
            <person name="Binneck E."/>
            <person name="de Melo N.F."/>
            <person name="da Silva R.H."/>
            <person name="de Melo A.L.T.M."/>
            <person name="Pandolfi V."/>
            <person name="Bustamante F.O."/>
            <person name="Brasileiro-Vidal A.C."/>
            <person name="Benko-Iseppon A.M."/>
        </authorList>
    </citation>
    <scope>NUCLEOTIDE SEQUENCE [LARGE SCALE GENOMIC DNA]</scope>
    <source>
        <tissue evidence="2">Leaves</tissue>
    </source>
</reference>